<dbReference type="AlphaFoldDB" id="A0A9P6GZA3"/>
<dbReference type="Gene3D" id="3.30.420.10">
    <property type="entry name" value="Ribonuclease H-like superfamily/Ribonuclease H"/>
    <property type="match status" value="1"/>
</dbReference>
<evidence type="ECO:0000313" key="3">
    <source>
        <dbReference type="Proteomes" id="UP000740883"/>
    </source>
</evidence>
<sequence length="214" mass="24653">MADVINSMSSANVIKFLIKVHFELSIITLISDSAKENNNEEIKRWSENNKIRQHITSTYHHKSNGRVERFNRTLGDAIKKQSKDLSLQERVKRAVKVYNQTIHTAIGLTPNEALNENNLTVVKKRHFSNRVEKYKKLFTQNPLEKLNLNDFILVEDPIHKIKGQPKFGKIGEVIGILNNDTYLIGCNKKTSKKHITQPRKIAENDFFCERGGML</sequence>
<dbReference type="SUPFAM" id="SSF53098">
    <property type="entry name" value="Ribonuclease H-like"/>
    <property type="match status" value="1"/>
</dbReference>
<evidence type="ECO:0000313" key="2">
    <source>
        <dbReference type="EMBL" id="KAF9761664.1"/>
    </source>
</evidence>
<protein>
    <recommendedName>
        <fullName evidence="1">Integrase catalytic domain-containing protein</fullName>
    </recommendedName>
</protein>
<dbReference type="GO" id="GO:0003676">
    <property type="term" value="F:nucleic acid binding"/>
    <property type="evidence" value="ECO:0007669"/>
    <property type="project" value="InterPro"/>
</dbReference>
<dbReference type="GO" id="GO:0015074">
    <property type="term" value="P:DNA integration"/>
    <property type="evidence" value="ECO:0007669"/>
    <property type="project" value="InterPro"/>
</dbReference>
<reference evidence="2 3" key="1">
    <citation type="journal article" date="2020" name="Genome Biol. Evol.">
        <title>Comparative genomics of strictly vertically transmitted, feminizing microsporidia endosymbionts of amphipod crustaceans.</title>
        <authorList>
            <person name="Cormier A."/>
            <person name="Chebbi M.A."/>
            <person name="Giraud I."/>
            <person name="Wattier R."/>
            <person name="Teixeira M."/>
            <person name="Gilbert C."/>
            <person name="Rigaud T."/>
            <person name="Cordaux R."/>
        </authorList>
    </citation>
    <scope>NUCLEOTIDE SEQUENCE [LARGE SCALE GENOMIC DNA]</scope>
    <source>
        <strain evidence="2 3">Ou3-Ou53</strain>
    </source>
</reference>
<proteinExistence type="predicted"/>
<keyword evidence="3" id="KW-1185">Reference proteome</keyword>
<dbReference type="PROSITE" id="PS50994">
    <property type="entry name" value="INTEGRASE"/>
    <property type="match status" value="1"/>
</dbReference>
<organism evidence="2 3">
    <name type="scientific">Nosema granulosis</name>
    <dbReference type="NCBI Taxonomy" id="83296"/>
    <lineage>
        <taxon>Eukaryota</taxon>
        <taxon>Fungi</taxon>
        <taxon>Fungi incertae sedis</taxon>
        <taxon>Microsporidia</taxon>
        <taxon>Nosematidae</taxon>
        <taxon>Nosema</taxon>
    </lineage>
</organism>
<dbReference type="OrthoDB" id="5151897at2759"/>
<evidence type="ECO:0000259" key="1">
    <source>
        <dbReference type="PROSITE" id="PS50994"/>
    </source>
</evidence>
<feature type="domain" description="Integrase catalytic" evidence="1">
    <location>
        <begin position="1"/>
        <end position="118"/>
    </location>
</feature>
<dbReference type="InterPro" id="IPR001584">
    <property type="entry name" value="Integrase_cat-core"/>
</dbReference>
<dbReference type="PANTHER" id="PTHR37984">
    <property type="entry name" value="PROTEIN CBG26694"/>
    <property type="match status" value="1"/>
</dbReference>
<comment type="caution">
    <text evidence="2">The sequence shown here is derived from an EMBL/GenBank/DDBJ whole genome shotgun (WGS) entry which is preliminary data.</text>
</comment>
<dbReference type="InterPro" id="IPR050951">
    <property type="entry name" value="Retrovirus_Pol_polyprotein"/>
</dbReference>
<dbReference type="InterPro" id="IPR012337">
    <property type="entry name" value="RNaseH-like_sf"/>
</dbReference>
<dbReference type="GO" id="GO:0005634">
    <property type="term" value="C:nucleus"/>
    <property type="evidence" value="ECO:0007669"/>
    <property type="project" value="UniProtKB-ARBA"/>
</dbReference>
<dbReference type="EMBL" id="SBJO01000281">
    <property type="protein sequence ID" value="KAF9761664.1"/>
    <property type="molecule type" value="Genomic_DNA"/>
</dbReference>
<accession>A0A9P6GZA3</accession>
<gene>
    <name evidence="2" type="ORF">NGRA_2473</name>
</gene>
<dbReference type="Pfam" id="PF13683">
    <property type="entry name" value="rve_3"/>
    <property type="match status" value="1"/>
</dbReference>
<dbReference type="Proteomes" id="UP000740883">
    <property type="component" value="Unassembled WGS sequence"/>
</dbReference>
<dbReference type="PANTHER" id="PTHR37984:SF5">
    <property type="entry name" value="PROTEIN NYNRIN-LIKE"/>
    <property type="match status" value="1"/>
</dbReference>
<dbReference type="InterPro" id="IPR036397">
    <property type="entry name" value="RNaseH_sf"/>
</dbReference>
<name>A0A9P6GZA3_9MICR</name>